<evidence type="ECO:0000259" key="1">
    <source>
        <dbReference type="PROSITE" id="PS50883"/>
    </source>
</evidence>
<dbReference type="SUPFAM" id="SSF141868">
    <property type="entry name" value="EAL domain-like"/>
    <property type="match status" value="1"/>
</dbReference>
<name>A0AAN1FM35_9VIBR</name>
<dbReference type="Pfam" id="PF00563">
    <property type="entry name" value="EAL"/>
    <property type="match status" value="1"/>
</dbReference>
<dbReference type="Proteomes" id="UP000197092">
    <property type="component" value="Chromosome 2"/>
</dbReference>
<dbReference type="AlphaFoldDB" id="A0AAN1FM35"/>
<sequence length="227" mass="26279">MMDFSFKKQKIVCPVTGRVEGMEVLILNSKHEIFEMIDLDSVLLSQINHIKEIIFSGDYQIMELFGSYIYLNIEPSQLVNSSLVRCLCELALILKRSETGLAIEITERYEEHISKRNIIQSIKNLRAYGCKMGLDDFNERDDSRISIAGILDEIDFIKVEVMHINDRLNGILVKRNLELVVERVETINQKKQVERVIKGKFYLQGFLISKPMPFYSSLEKPLMLSKV</sequence>
<proteinExistence type="predicted"/>
<gene>
    <name evidence="2" type="ORF">BSZ05_26025</name>
</gene>
<accession>A0AAN1FM35</accession>
<organism evidence="2 3">
    <name type="scientific">Vibrio mediterranei</name>
    <dbReference type="NCBI Taxonomy" id="689"/>
    <lineage>
        <taxon>Bacteria</taxon>
        <taxon>Pseudomonadati</taxon>
        <taxon>Pseudomonadota</taxon>
        <taxon>Gammaproteobacteria</taxon>
        <taxon>Vibrionales</taxon>
        <taxon>Vibrionaceae</taxon>
        <taxon>Vibrio</taxon>
    </lineage>
</organism>
<dbReference type="Gene3D" id="3.20.20.450">
    <property type="entry name" value="EAL domain"/>
    <property type="match status" value="1"/>
</dbReference>
<dbReference type="InterPro" id="IPR001633">
    <property type="entry name" value="EAL_dom"/>
</dbReference>
<dbReference type="SMART" id="SM00052">
    <property type="entry name" value="EAL"/>
    <property type="match status" value="1"/>
</dbReference>
<dbReference type="PROSITE" id="PS50883">
    <property type="entry name" value="EAL"/>
    <property type="match status" value="1"/>
</dbReference>
<feature type="domain" description="EAL" evidence="1">
    <location>
        <begin position="1"/>
        <end position="225"/>
    </location>
</feature>
<reference evidence="3" key="1">
    <citation type="submission" date="2016-12" db="EMBL/GenBank/DDBJ databases">
        <title>Comparative genomic analysis reveals the diversity, evolution, and environmental adaptation strategies of the genus Vibrio.</title>
        <authorList>
            <person name="Lin H."/>
            <person name="Wang X."/>
            <person name="Zhang X.-H."/>
        </authorList>
    </citation>
    <scope>NUCLEOTIDE SEQUENCE [LARGE SCALE GENOMIC DNA]</scope>
    <source>
        <strain evidence="3">QT6D1</strain>
    </source>
</reference>
<protein>
    <recommendedName>
        <fullName evidence="1">EAL domain-containing protein</fullName>
    </recommendedName>
</protein>
<evidence type="ECO:0000313" key="3">
    <source>
        <dbReference type="Proteomes" id="UP000197092"/>
    </source>
</evidence>
<dbReference type="EMBL" id="CP018309">
    <property type="protein sequence ID" value="ASI93201.1"/>
    <property type="molecule type" value="Genomic_DNA"/>
</dbReference>
<dbReference type="RefSeq" id="WP_088878956.1">
    <property type="nucleotide sequence ID" value="NZ_CP018309.1"/>
</dbReference>
<evidence type="ECO:0000313" key="2">
    <source>
        <dbReference type="EMBL" id="ASI93201.1"/>
    </source>
</evidence>
<dbReference type="InterPro" id="IPR035919">
    <property type="entry name" value="EAL_sf"/>
</dbReference>
<dbReference type="KEGG" id="vsh:BSZ05_26025"/>